<keyword evidence="4" id="KW-1185">Reference proteome</keyword>
<dbReference type="GO" id="GO:0004672">
    <property type="term" value="F:protein kinase activity"/>
    <property type="evidence" value="ECO:0007669"/>
    <property type="project" value="InterPro"/>
</dbReference>
<dbReference type="Proteomes" id="UP000222542">
    <property type="component" value="Unassembled WGS sequence"/>
</dbReference>
<comment type="caution">
    <text evidence="3">The sequence shown here is derived from an EMBL/GenBank/DDBJ whole genome shotgun (WGS) entry which is preliminary data.</text>
</comment>
<name>A0A1U8ECT1_CAPAN</name>
<dbReference type="SUPFAM" id="SSF56112">
    <property type="entry name" value="Protein kinase-like (PK-like)"/>
    <property type="match status" value="1"/>
</dbReference>
<dbReference type="KEGG" id="cann:107844250"/>
<evidence type="ECO:0000313" key="3">
    <source>
        <dbReference type="EMBL" id="PHT70003.1"/>
    </source>
</evidence>
<dbReference type="PANTHER" id="PTHR48014">
    <property type="entry name" value="SERINE/THREONINE-PROTEIN KINASE FRAY2"/>
    <property type="match status" value="1"/>
</dbReference>
<evidence type="ECO:0000313" key="4">
    <source>
        <dbReference type="Proteomes" id="UP000222542"/>
    </source>
</evidence>
<organism evidence="3 4">
    <name type="scientific">Capsicum annuum</name>
    <name type="common">Capsicum pepper</name>
    <dbReference type="NCBI Taxonomy" id="4072"/>
    <lineage>
        <taxon>Eukaryota</taxon>
        <taxon>Viridiplantae</taxon>
        <taxon>Streptophyta</taxon>
        <taxon>Embryophyta</taxon>
        <taxon>Tracheophyta</taxon>
        <taxon>Spermatophyta</taxon>
        <taxon>Magnoliopsida</taxon>
        <taxon>eudicotyledons</taxon>
        <taxon>Gunneridae</taxon>
        <taxon>Pentapetalae</taxon>
        <taxon>asterids</taxon>
        <taxon>lamiids</taxon>
        <taxon>Solanales</taxon>
        <taxon>Solanaceae</taxon>
        <taxon>Solanoideae</taxon>
        <taxon>Capsiceae</taxon>
        <taxon>Capsicum</taxon>
    </lineage>
</organism>
<comment type="similarity">
    <text evidence="1">Belongs to the protein kinase superfamily. STE Ser/Thr protein kinase family. STE20 subfamily.</text>
</comment>
<dbReference type="Gene3D" id="1.10.510.10">
    <property type="entry name" value="Transferase(Phosphotransferase) domain 1"/>
    <property type="match status" value="1"/>
</dbReference>
<dbReference type="SMART" id="SM00220">
    <property type="entry name" value="S_TKc"/>
    <property type="match status" value="1"/>
</dbReference>
<protein>
    <recommendedName>
        <fullName evidence="2">Protein kinase domain-containing protein</fullName>
    </recommendedName>
</protein>
<gene>
    <name evidence="3" type="ORF">T459_25107</name>
</gene>
<dbReference type="EMBL" id="AYRZ02000010">
    <property type="protein sequence ID" value="PHT70003.1"/>
    <property type="molecule type" value="Genomic_DNA"/>
</dbReference>
<dbReference type="Gramene" id="PHT70003">
    <property type="protein sequence ID" value="PHT70003"/>
    <property type="gene ID" value="T459_25107"/>
</dbReference>
<reference evidence="3 4" key="2">
    <citation type="journal article" date="2017" name="Genome Biol.">
        <title>New reference genome sequences of hot pepper reveal the massive evolution of plant disease-resistance genes by retroduplication.</title>
        <authorList>
            <person name="Kim S."/>
            <person name="Park J."/>
            <person name="Yeom S.I."/>
            <person name="Kim Y.M."/>
            <person name="Seo E."/>
            <person name="Kim K.T."/>
            <person name="Kim M.S."/>
            <person name="Lee J.M."/>
            <person name="Cheong K."/>
            <person name="Shin H.S."/>
            <person name="Kim S.B."/>
            <person name="Han K."/>
            <person name="Lee J."/>
            <person name="Park M."/>
            <person name="Lee H.A."/>
            <person name="Lee H.Y."/>
            <person name="Lee Y."/>
            <person name="Oh S."/>
            <person name="Lee J.H."/>
            <person name="Choi E."/>
            <person name="Choi E."/>
            <person name="Lee S.E."/>
            <person name="Jeon J."/>
            <person name="Kim H."/>
            <person name="Choi G."/>
            <person name="Song H."/>
            <person name="Lee J."/>
            <person name="Lee S.C."/>
            <person name="Kwon J.K."/>
            <person name="Lee H.Y."/>
            <person name="Koo N."/>
            <person name="Hong Y."/>
            <person name="Kim R.W."/>
            <person name="Kang W.H."/>
            <person name="Huh J.H."/>
            <person name="Kang B.C."/>
            <person name="Yang T.J."/>
            <person name="Lee Y.H."/>
            <person name="Bennetzen J.L."/>
            <person name="Choi D."/>
        </authorList>
    </citation>
    <scope>NUCLEOTIDE SEQUENCE [LARGE SCALE GENOMIC DNA]</scope>
    <source>
        <strain evidence="4">cv. CM334</strain>
    </source>
</reference>
<dbReference type="PROSITE" id="PS50011">
    <property type="entry name" value="PROTEIN_KINASE_DOM"/>
    <property type="match status" value="1"/>
</dbReference>
<proteinExistence type="inferred from homology"/>
<feature type="domain" description="Protein kinase" evidence="2">
    <location>
        <begin position="32"/>
        <end position="373"/>
    </location>
</feature>
<dbReference type="OMA" id="NNANGEM"/>
<accession>A0A1U8ECT1</accession>
<dbReference type="InterPro" id="IPR011009">
    <property type="entry name" value="Kinase-like_dom_sf"/>
</dbReference>
<dbReference type="AlphaFoldDB" id="A0A1U8ECT1"/>
<dbReference type="PANTHER" id="PTHR48014:SF26">
    <property type="entry name" value="KINASE FAMILY PROTEIN"/>
    <property type="match status" value="1"/>
</dbReference>
<sequence>MKNKTPFSYRKEEIGSCSKMNQKIKWEIGFTKKLPKDYHPGKFGRTIIDPSRNDTYLLKEENGSYSNGCCRVYRALYSEYMEDTAKLVDSGNVTLKVINRKIHESDCLELQRRIDASIEDRSYYTTIGIKKAFATEDLSCVSLPYMSQGSLRHILSTRQDKRLPEEFIAIVIKKVLAALRDEVHNGLLPRAHKTLSAGDIFIHTTTGQMLIRLAYEASVYDSEKINVEEDSNEEEAGSSSSAFLAPKRIAKWGAAPEVFGRENDEGVGPKSDIWLLGIMALELAYGELPVSTREDLDRLIKKLRKERRFPRSLENMLIVNNREVTFKKAMNLFKRKEEVFSEMFESTVRKCLAKKPKKRPTAAQLLDSYTTFFTQKDMERFERFVLNAENNPVPTTN</sequence>
<dbReference type="OrthoDB" id="248923at2759"/>
<dbReference type="InterPro" id="IPR000719">
    <property type="entry name" value="Prot_kinase_dom"/>
</dbReference>
<dbReference type="GO" id="GO:0043539">
    <property type="term" value="F:protein serine/threonine kinase activator activity"/>
    <property type="evidence" value="ECO:0007669"/>
    <property type="project" value="InterPro"/>
</dbReference>
<dbReference type="Pfam" id="PF00069">
    <property type="entry name" value="Pkinase"/>
    <property type="match status" value="1"/>
</dbReference>
<reference evidence="3 4" key="1">
    <citation type="journal article" date="2014" name="Nat. Genet.">
        <title>Genome sequence of the hot pepper provides insights into the evolution of pungency in Capsicum species.</title>
        <authorList>
            <person name="Kim S."/>
            <person name="Park M."/>
            <person name="Yeom S.I."/>
            <person name="Kim Y.M."/>
            <person name="Lee J.M."/>
            <person name="Lee H.A."/>
            <person name="Seo E."/>
            <person name="Choi J."/>
            <person name="Cheong K."/>
            <person name="Kim K.T."/>
            <person name="Jung K."/>
            <person name="Lee G.W."/>
            <person name="Oh S.K."/>
            <person name="Bae C."/>
            <person name="Kim S.B."/>
            <person name="Lee H.Y."/>
            <person name="Kim S.Y."/>
            <person name="Kim M.S."/>
            <person name="Kang B.C."/>
            <person name="Jo Y.D."/>
            <person name="Yang H.B."/>
            <person name="Jeong H.J."/>
            <person name="Kang W.H."/>
            <person name="Kwon J.K."/>
            <person name="Shin C."/>
            <person name="Lim J.Y."/>
            <person name="Park J.H."/>
            <person name="Huh J.H."/>
            <person name="Kim J.S."/>
            <person name="Kim B.D."/>
            <person name="Cohen O."/>
            <person name="Paran I."/>
            <person name="Suh M.C."/>
            <person name="Lee S.B."/>
            <person name="Kim Y.K."/>
            <person name="Shin Y."/>
            <person name="Noh S.J."/>
            <person name="Park J."/>
            <person name="Seo Y.S."/>
            <person name="Kwon S.Y."/>
            <person name="Kim H.A."/>
            <person name="Park J.M."/>
            <person name="Kim H.J."/>
            <person name="Choi S.B."/>
            <person name="Bosland P.W."/>
            <person name="Reeves G."/>
            <person name="Jo S.H."/>
            <person name="Lee B.W."/>
            <person name="Cho H.T."/>
            <person name="Choi H.S."/>
            <person name="Lee M.S."/>
            <person name="Yu Y."/>
            <person name="Do Choi Y."/>
            <person name="Park B.S."/>
            <person name="van Deynze A."/>
            <person name="Ashrafi H."/>
            <person name="Hill T."/>
            <person name="Kim W.T."/>
            <person name="Pai H.S."/>
            <person name="Ahn H.K."/>
            <person name="Yeam I."/>
            <person name="Giovannoni J.J."/>
            <person name="Rose J.K."/>
            <person name="Sorensen I."/>
            <person name="Lee S.J."/>
            <person name="Kim R.W."/>
            <person name="Choi I.Y."/>
            <person name="Choi B.S."/>
            <person name="Lim J.S."/>
            <person name="Lee Y.H."/>
            <person name="Choi D."/>
        </authorList>
    </citation>
    <scope>NUCLEOTIDE SEQUENCE [LARGE SCALE GENOMIC DNA]</scope>
    <source>
        <strain evidence="4">cv. CM334</strain>
    </source>
</reference>
<evidence type="ECO:0000256" key="1">
    <source>
        <dbReference type="ARBA" id="ARBA00008874"/>
    </source>
</evidence>
<dbReference type="STRING" id="4072.A0A1U8ECT1"/>
<dbReference type="GO" id="GO:0005524">
    <property type="term" value="F:ATP binding"/>
    <property type="evidence" value="ECO:0007669"/>
    <property type="project" value="InterPro"/>
</dbReference>
<dbReference type="InterPro" id="IPR047173">
    <property type="entry name" value="STRAD_A/B-like"/>
</dbReference>
<evidence type="ECO:0000259" key="2">
    <source>
        <dbReference type="PROSITE" id="PS50011"/>
    </source>
</evidence>